<accession>A0A7S0R4X8</accession>
<protein>
    <recommendedName>
        <fullName evidence="4">Exostosin GT47 domain-containing protein</fullName>
    </recommendedName>
</protein>
<evidence type="ECO:0000256" key="1">
    <source>
        <dbReference type="ARBA" id="ARBA00004323"/>
    </source>
</evidence>
<name>A0A7S0R4X8_9CHLO</name>
<dbReference type="PANTHER" id="PTHR11062">
    <property type="entry name" value="EXOSTOSIN HEPARAN SULFATE GLYCOSYLTRANSFERASE -RELATED"/>
    <property type="match status" value="1"/>
</dbReference>
<dbReference type="GO" id="GO:0016757">
    <property type="term" value="F:glycosyltransferase activity"/>
    <property type="evidence" value="ECO:0007669"/>
    <property type="project" value="InterPro"/>
</dbReference>
<dbReference type="GO" id="GO:0000139">
    <property type="term" value="C:Golgi membrane"/>
    <property type="evidence" value="ECO:0007669"/>
    <property type="project" value="UniProtKB-SubCell"/>
</dbReference>
<dbReference type="InterPro" id="IPR040911">
    <property type="entry name" value="Exostosin_GT47"/>
</dbReference>
<comment type="subcellular location">
    <subcellularLocation>
        <location evidence="1">Golgi apparatus membrane</location>
        <topology evidence="1">Single-pass type II membrane protein</topology>
    </subcellularLocation>
</comment>
<keyword evidence="3" id="KW-0333">Golgi apparatus</keyword>
<dbReference type="EMBL" id="HBFB01004546">
    <property type="protein sequence ID" value="CAD8667338.1"/>
    <property type="molecule type" value="Transcribed_RNA"/>
</dbReference>
<feature type="domain" description="Exostosin GT47" evidence="4">
    <location>
        <begin position="174"/>
        <end position="247"/>
    </location>
</feature>
<sequence length="312" mass="34266">MCAEWVGCEGFNPDRDIVAPGHDVPNMPPLFNGRMHSTVSAPTWHQPLLQALHTKGTAAALAVARKMIEAKPLSLFFTGSFRFPGQEGNMQYSLGVRQALQVWMADFKSAHCPEQGNSTKLGSDAAKGMELPSPVLADGSAKPQQQRYLEEQEFNLKVAVKHACMGALVVEHLERDGYDVGRPYMAALDGSKVCIAPPGWGWGMRLVTYAAHGCIPLIIQDAVPQPFEELLPYDQFSLRATKADIASGAMWRMVSGLSKERLAQLLLGLAQHRGALMWQPEHGGSAYEHTLELLRRRVEQLRASGKVQGTRL</sequence>
<evidence type="ECO:0000259" key="4">
    <source>
        <dbReference type="Pfam" id="PF03016"/>
    </source>
</evidence>
<dbReference type="PANTHER" id="PTHR11062:SF376">
    <property type="entry name" value="EXOSTOSIN FAMILY PROTEIN"/>
    <property type="match status" value="1"/>
</dbReference>
<reference evidence="5" key="1">
    <citation type="submission" date="2021-01" db="EMBL/GenBank/DDBJ databases">
        <authorList>
            <person name="Corre E."/>
            <person name="Pelletier E."/>
            <person name="Niang G."/>
            <person name="Scheremetjew M."/>
            <person name="Finn R."/>
            <person name="Kale V."/>
            <person name="Holt S."/>
            <person name="Cochrane G."/>
            <person name="Meng A."/>
            <person name="Brown T."/>
            <person name="Cohen L."/>
        </authorList>
    </citation>
    <scope>NUCLEOTIDE SEQUENCE</scope>
    <source>
        <strain evidence="5">SAG 11-49</strain>
    </source>
</reference>
<evidence type="ECO:0000313" key="5">
    <source>
        <dbReference type="EMBL" id="CAD8667338.1"/>
    </source>
</evidence>
<evidence type="ECO:0000256" key="3">
    <source>
        <dbReference type="ARBA" id="ARBA00023034"/>
    </source>
</evidence>
<dbReference type="Pfam" id="PF03016">
    <property type="entry name" value="Exostosin_GT47"/>
    <property type="match status" value="1"/>
</dbReference>
<gene>
    <name evidence="5" type="ORF">CLEI1391_LOCUS2464</name>
</gene>
<dbReference type="InterPro" id="IPR004263">
    <property type="entry name" value="Exostosin"/>
</dbReference>
<proteinExistence type="inferred from homology"/>
<comment type="similarity">
    <text evidence="2">Belongs to the glycosyltransferase 47 family.</text>
</comment>
<dbReference type="AlphaFoldDB" id="A0A7S0R4X8"/>
<evidence type="ECO:0000256" key="2">
    <source>
        <dbReference type="ARBA" id="ARBA00010271"/>
    </source>
</evidence>
<organism evidence="5">
    <name type="scientific">Chlamydomonas leiostraca</name>
    <dbReference type="NCBI Taxonomy" id="1034604"/>
    <lineage>
        <taxon>Eukaryota</taxon>
        <taxon>Viridiplantae</taxon>
        <taxon>Chlorophyta</taxon>
        <taxon>core chlorophytes</taxon>
        <taxon>Chlorophyceae</taxon>
        <taxon>CS clade</taxon>
        <taxon>Chlamydomonadales</taxon>
        <taxon>Chlamydomonadaceae</taxon>
        <taxon>Chlamydomonas</taxon>
    </lineage>
</organism>